<gene>
    <name evidence="1" type="ORF">VW35_09645</name>
</gene>
<reference evidence="1 2" key="1">
    <citation type="submission" date="2015-03" db="EMBL/GenBank/DDBJ databases">
        <authorList>
            <person name="Hassan Y.I."/>
            <person name="Lepp D."/>
            <person name="Zhou T."/>
        </authorList>
    </citation>
    <scope>NUCLEOTIDE SEQUENCE [LARGE SCALE GENOMIC DNA]</scope>
    <source>
        <strain evidence="1 2">GH2-10</strain>
    </source>
</reference>
<accession>A0A0F5L931</accession>
<name>A0A0F5L931_9HYPH</name>
<protein>
    <submittedName>
        <fullName evidence="1">Uncharacterized protein</fullName>
    </submittedName>
</protein>
<keyword evidence="2" id="KW-1185">Reference proteome</keyword>
<dbReference type="AlphaFoldDB" id="A0A0F5L931"/>
<proteinExistence type="predicted"/>
<dbReference type="InterPro" id="IPR027417">
    <property type="entry name" value="P-loop_NTPase"/>
</dbReference>
<evidence type="ECO:0000313" key="2">
    <source>
        <dbReference type="Proteomes" id="UP000033514"/>
    </source>
</evidence>
<organism evidence="1 2">
    <name type="scientific">Devosia soli</name>
    <dbReference type="NCBI Taxonomy" id="361041"/>
    <lineage>
        <taxon>Bacteria</taxon>
        <taxon>Pseudomonadati</taxon>
        <taxon>Pseudomonadota</taxon>
        <taxon>Alphaproteobacteria</taxon>
        <taxon>Hyphomicrobiales</taxon>
        <taxon>Devosiaceae</taxon>
        <taxon>Devosia</taxon>
    </lineage>
</organism>
<evidence type="ECO:0000313" key="1">
    <source>
        <dbReference type="EMBL" id="KKB78760.1"/>
    </source>
</evidence>
<comment type="caution">
    <text evidence="1">The sequence shown here is derived from an EMBL/GenBank/DDBJ whole genome shotgun (WGS) entry which is preliminary data.</text>
</comment>
<sequence length="122" mass="13772">MVLIPMAFTNRSYLGEFETRLKRTAPVLKLCLVAPLDTIRARLGERAKLEGRTGLTAFEEWRSSECVAAHGDAFLDSPSMQQRRLMPFLNMHGQSSQRRVRSWLAEVLAACRQLTAASPPRQ</sequence>
<dbReference type="Proteomes" id="UP000033514">
    <property type="component" value="Unassembled WGS sequence"/>
</dbReference>
<dbReference type="Gene3D" id="3.40.50.300">
    <property type="entry name" value="P-loop containing nucleotide triphosphate hydrolases"/>
    <property type="match status" value="1"/>
</dbReference>
<dbReference type="EMBL" id="LAJG01000021">
    <property type="protein sequence ID" value="KKB78760.1"/>
    <property type="molecule type" value="Genomic_DNA"/>
</dbReference>
<dbReference type="PATRIC" id="fig|361041.3.peg.1284"/>